<proteinExistence type="predicted"/>
<feature type="compositionally biased region" description="Basic and acidic residues" evidence="1">
    <location>
        <begin position="1"/>
        <end position="11"/>
    </location>
</feature>
<feature type="non-terminal residue" evidence="2">
    <location>
        <position position="1"/>
    </location>
</feature>
<evidence type="ECO:0000256" key="1">
    <source>
        <dbReference type="SAM" id="MobiDB-lite"/>
    </source>
</evidence>
<reference evidence="2" key="1">
    <citation type="submission" date="2020-02" db="EMBL/GenBank/DDBJ databases">
        <authorList>
            <person name="Meier V. D."/>
        </authorList>
    </citation>
    <scope>NUCLEOTIDE SEQUENCE</scope>
    <source>
        <strain evidence="2">AVDCRST_MAG38</strain>
    </source>
</reference>
<protein>
    <submittedName>
        <fullName evidence="2">Thioredoxin</fullName>
    </submittedName>
</protein>
<accession>A0A6J4SBK6</accession>
<feature type="compositionally biased region" description="Low complexity" evidence="1">
    <location>
        <begin position="136"/>
        <end position="146"/>
    </location>
</feature>
<dbReference type="AlphaFoldDB" id="A0A6J4SBK6"/>
<dbReference type="EMBL" id="CADCVJ010000229">
    <property type="protein sequence ID" value="CAA9495014.1"/>
    <property type="molecule type" value="Genomic_DNA"/>
</dbReference>
<name>A0A6J4SBK6_9ACTN</name>
<organism evidence="2">
    <name type="scientific">uncultured Solirubrobacteraceae bacterium</name>
    <dbReference type="NCBI Taxonomy" id="1162706"/>
    <lineage>
        <taxon>Bacteria</taxon>
        <taxon>Bacillati</taxon>
        <taxon>Actinomycetota</taxon>
        <taxon>Thermoleophilia</taxon>
        <taxon>Solirubrobacterales</taxon>
        <taxon>Solirubrobacteraceae</taxon>
        <taxon>environmental samples</taxon>
    </lineage>
</organism>
<feature type="compositionally biased region" description="Basic residues" evidence="1">
    <location>
        <begin position="48"/>
        <end position="70"/>
    </location>
</feature>
<feature type="region of interest" description="Disordered" evidence="1">
    <location>
        <begin position="1"/>
        <end position="152"/>
    </location>
</feature>
<feature type="non-terminal residue" evidence="2">
    <location>
        <position position="152"/>
    </location>
</feature>
<sequence length="152" mass="16707">GRRSGRSDLPSRHGGHRVSELQRAQSRRPDRPGDTALREVQGAAALGGRRRRALLRRRGARVGPGRRRLLGRLVRAVPHDRPRPRRPRRAPRRAAQGGQGRRRRQSGAGRLLRRPVDPAAGGHARRSGGRPDRRGAPASGARAAPRAADRHL</sequence>
<feature type="compositionally biased region" description="Basic residues" evidence="1">
    <location>
        <begin position="82"/>
        <end position="92"/>
    </location>
</feature>
<evidence type="ECO:0000313" key="2">
    <source>
        <dbReference type="EMBL" id="CAA9495014.1"/>
    </source>
</evidence>
<gene>
    <name evidence="2" type="ORF">AVDCRST_MAG38-2873</name>
</gene>
<feature type="compositionally biased region" description="Basic and acidic residues" evidence="1">
    <location>
        <begin position="27"/>
        <end position="37"/>
    </location>
</feature>